<dbReference type="Pfam" id="PF07853">
    <property type="entry name" value="DUF1648"/>
    <property type="match status" value="1"/>
</dbReference>
<feature type="domain" description="DUF1648" evidence="2">
    <location>
        <begin position="20"/>
        <end position="59"/>
    </location>
</feature>
<dbReference type="InterPro" id="IPR012867">
    <property type="entry name" value="DUF1648"/>
</dbReference>
<dbReference type="OrthoDB" id="4303577at2"/>
<sequence length="318" mass="33662">MTYRTRFLAASGLWAVAVTAVLLAGALAVRDRVPDPVASHWGFSGAPDGSMPFTGLLAVELITWLVIALVAVATAVRGAQRRAGRATTAAVLGAGAVFVVGMSALTTWANLDAADWRQASPLPVWQVLPVLAGAALGGWLGWWAGNRGPDARPEGDDGEVAELVLKPGQRAVWVSSVRSRTMLVIGGAAVLSSVVPLLAQAWVAAVVSALAGVVVFALSSARVQVDERGVHTSFGPLRWPVRRIRLEQIDRARVETRRALEVGGWGYRVLPNSTAIMLRGGECLALRLTSGRDFYISVDHPERGAELVNALITERSAL</sequence>
<keyword evidence="4" id="KW-1185">Reference proteome</keyword>
<keyword evidence="1" id="KW-1133">Transmembrane helix</keyword>
<feature type="transmembrane region" description="Helical" evidence="1">
    <location>
        <begin position="177"/>
        <end position="195"/>
    </location>
</feature>
<dbReference type="Proteomes" id="UP000323946">
    <property type="component" value="Unassembled WGS sequence"/>
</dbReference>
<accession>A0A5M7BS66</accession>
<keyword evidence="1" id="KW-0812">Transmembrane</keyword>
<proteinExistence type="predicted"/>
<feature type="transmembrane region" description="Helical" evidence="1">
    <location>
        <begin position="88"/>
        <end position="111"/>
    </location>
</feature>
<feature type="transmembrane region" description="Helical" evidence="1">
    <location>
        <begin position="52"/>
        <end position="76"/>
    </location>
</feature>
<organism evidence="3 4">
    <name type="scientific">Saccharopolyspora hirsuta</name>
    <dbReference type="NCBI Taxonomy" id="1837"/>
    <lineage>
        <taxon>Bacteria</taxon>
        <taxon>Bacillati</taxon>
        <taxon>Actinomycetota</taxon>
        <taxon>Actinomycetes</taxon>
        <taxon>Pseudonocardiales</taxon>
        <taxon>Pseudonocardiaceae</taxon>
        <taxon>Saccharopolyspora</taxon>
    </lineage>
</organism>
<dbReference type="AlphaFoldDB" id="A0A5M7BS66"/>
<evidence type="ECO:0000256" key="1">
    <source>
        <dbReference type="SAM" id="Phobius"/>
    </source>
</evidence>
<dbReference type="EMBL" id="VWPH01000007">
    <property type="protein sequence ID" value="KAA5832619.1"/>
    <property type="molecule type" value="Genomic_DNA"/>
</dbReference>
<gene>
    <name evidence="3" type="ORF">F1721_16600</name>
</gene>
<evidence type="ECO:0000313" key="4">
    <source>
        <dbReference type="Proteomes" id="UP000323946"/>
    </source>
</evidence>
<feature type="transmembrane region" description="Helical" evidence="1">
    <location>
        <begin position="123"/>
        <end position="144"/>
    </location>
</feature>
<comment type="caution">
    <text evidence="3">The sequence shown here is derived from an EMBL/GenBank/DDBJ whole genome shotgun (WGS) entry which is preliminary data.</text>
</comment>
<evidence type="ECO:0000313" key="3">
    <source>
        <dbReference type="EMBL" id="KAA5832619.1"/>
    </source>
</evidence>
<name>A0A5M7BS66_SACHI</name>
<keyword evidence="1" id="KW-0472">Membrane</keyword>
<protein>
    <submittedName>
        <fullName evidence="3">DUF1648 domain-containing protein</fullName>
    </submittedName>
</protein>
<dbReference type="RefSeq" id="WP_150067605.1">
    <property type="nucleotide sequence ID" value="NZ_JBEPDJ010000006.1"/>
</dbReference>
<reference evidence="3 4" key="1">
    <citation type="submission" date="2019-09" db="EMBL/GenBank/DDBJ databases">
        <title>Draft genome sequence of the thermophilic Saccharopolyspora hirsuta VKM Ac-666T.</title>
        <authorList>
            <person name="Lobastova T.G."/>
            <person name="Fokina V."/>
            <person name="Bragin E.Y."/>
            <person name="Shtratnikova V.Y."/>
            <person name="Starodumova I.P."/>
            <person name="Tarlachkov S.V."/>
            <person name="Donova M.V."/>
        </authorList>
    </citation>
    <scope>NUCLEOTIDE SEQUENCE [LARGE SCALE GENOMIC DNA]</scope>
    <source>
        <strain evidence="3 4">VKM Ac-666</strain>
    </source>
</reference>
<evidence type="ECO:0000259" key="2">
    <source>
        <dbReference type="Pfam" id="PF07853"/>
    </source>
</evidence>